<evidence type="ECO:0000256" key="2">
    <source>
        <dbReference type="ARBA" id="ARBA00022832"/>
    </source>
</evidence>
<keyword evidence="2" id="KW-0276">Fatty acid metabolism</keyword>
<dbReference type="InterPro" id="IPR029045">
    <property type="entry name" value="ClpP/crotonase-like_dom_sf"/>
</dbReference>
<dbReference type="InterPro" id="IPR052377">
    <property type="entry name" value="Mitochondrial_ECH-domain"/>
</dbReference>
<accession>C0QL20</accession>
<dbReference type="RefSeq" id="WP_015902895.1">
    <property type="nucleotide sequence ID" value="NC_012108.1"/>
</dbReference>
<keyword evidence="7" id="KW-0456">Lyase</keyword>
<name>C0QL20_DESAH</name>
<dbReference type="AlphaFoldDB" id="C0QL20"/>
<keyword evidence="8" id="KW-1185">Reference proteome</keyword>
<organism evidence="7 8">
    <name type="scientific">Desulforapulum autotrophicum (strain ATCC 43914 / DSM 3382 / VKM B-1955 / HRM2)</name>
    <name type="common">Desulfobacterium autotrophicum</name>
    <dbReference type="NCBI Taxonomy" id="177437"/>
    <lineage>
        <taxon>Bacteria</taxon>
        <taxon>Pseudomonadati</taxon>
        <taxon>Thermodesulfobacteriota</taxon>
        <taxon>Desulfobacteria</taxon>
        <taxon>Desulfobacterales</taxon>
        <taxon>Desulfobacteraceae</taxon>
        <taxon>Desulforapulum</taxon>
    </lineage>
</organism>
<dbReference type="KEGG" id="dat:HRM2_09940"/>
<dbReference type="Pfam" id="PF00378">
    <property type="entry name" value="ECH_1"/>
    <property type="match status" value="1"/>
</dbReference>
<comment type="function">
    <text evidence="5">May play a role in fatty acid biosynthesis and insulin sensitivity.</text>
</comment>
<evidence type="ECO:0000256" key="3">
    <source>
        <dbReference type="ARBA" id="ARBA00022946"/>
    </source>
</evidence>
<dbReference type="PANTHER" id="PTHR43602">
    <property type="match status" value="1"/>
</dbReference>
<dbReference type="GO" id="GO:0006631">
    <property type="term" value="P:fatty acid metabolic process"/>
    <property type="evidence" value="ECO:0007669"/>
    <property type="project" value="UniProtKB-KW"/>
</dbReference>
<keyword evidence="3" id="KW-0809">Transit peptide</keyword>
<comment type="similarity">
    <text evidence="1">Belongs to the enoyl-CoA hydratase/isomerase family.</text>
</comment>
<sequence>MTDKQSVLMEKDNGIGTITLNRPEQKNTFTLGFATLLNHHLKALDEDDEVRVVVIKATGKHFSTGIDLAEFKDKSPGELRAMIGKMDQHNHTIAQMKKPVIASVRGYAIANGAGLVFASDLAVVSENARFGTTAINVGLICLGPAVPLSRLVSRKKLLEMVLGGDILQAEEAEGLGLVNKVVPDEELESATMALAEKLSQKSPLAVECGKKGIYGMSDLPYHQSLDYMGEMFTQLCTTNDAQEGLAAFQEQRKPNWTRT</sequence>
<keyword evidence="4" id="KW-0443">Lipid metabolism</keyword>
<dbReference type="InterPro" id="IPR001753">
    <property type="entry name" value="Enoyl-CoA_hydra/iso"/>
</dbReference>
<dbReference type="Gene3D" id="3.90.226.10">
    <property type="entry name" value="2-enoyl-CoA Hydratase, Chain A, domain 1"/>
    <property type="match status" value="1"/>
</dbReference>
<dbReference type="eggNOG" id="COG1024">
    <property type="taxonomic scope" value="Bacteria"/>
</dbReference>
<evidence type="ECO:0000313" key="8">
    <source>
        <dbReference type="Proteomes" id="UP000000442"/>
    </source>
</evidence>
<dbReference type="InterPro" id="IPR014748">
    <property type="entry name" value="Enoyl-CoA_hydra_C"/>
</dbReference>
<protein>
    <recommendedName>
        <fullName evidence="6">Enoyl-CoA hydratase domain-containing protein 3, mitochondrial</fullName>
    </recommendedName>
</protein>
<dbReference type="OrthoDB" id="5365311at2"/>
<evidence type="ECO:0000256" key="4">
    <source>
        <dbReference type="ARBA" id="ARBA00023098"/>
    </source>
</evidence>
<dbReference type="Proteomes" id="UP000000442">
    <property type="component" value="Chromosome"/>
</dbReference>
<dbReference type="PANTHER" id="PTHR43602:SF1">
    <property type="entry name" value="ENOYL-COA HYDRATASE DOMAIN-CONTAINING PROTEIN 3, MITOCHONDRIAL"/>
    <property type="match status" value="1"/>
</dbReference>
<evidence type="ECO:0000256" key="6">
    <source>
        <dbReference type="ARBA" id="ARBA00040545"/>
    </source>
</evidence>
<dbReference type="HOGENOM" id="CLU_009834_7_3_7"/>
<dbReference type="EMBL" id="CP001087">
    <property type="protein sequence ID" value="ACN14106.1"/>
    <property type="molecule type" value="Genomic_DNA"/>
</dbReference>
<dbReference type="SUPFAM" id="SSF52096">
    <property type="entry name" value="ClpP/crotonase"/>
    <property type="match status" value="1"/>
</dbReference>
<dbReference type="GO" id="GO:0016836">
    <property type="term" value="F:hydro-lyase activity"/>
    <property type="evidence" value="ECO:0007669"/>
    <property type="project" value="TreeGrafter"/>
</dbReference>
<proteinExistence type="inferred from homology"/>
<evidence type="ECO:0000256" key="1">
    <source>
        <dbReference type="ARBA" id="ARBA00005254"/>
    </source>
</evidence>
<gene>
    <name evidence="7" type="ordered locus">HRM2_09940</name>
</gene>
<evidence type="ECO:0000313" key="7">
    <source>
        <dbReference type="EMBL" id="ACN14106.1"/>
    </source>
</evidence>
<evidence type="ECO:0000256" key="5">
    <source>
        <dbReference type="ARBA" id="ARBA00037410"/>
    </source>
</evidence>
<dbReference type="STRING" id="177437.HRM2_09940"/>
<dbReference type="Gene3D" id="1.10.12.10">
    <property type="entry name" value="Lyase 2-enoyl-coa Hydratase, Chain A, domain 2"/>
    <property type="match status" value="1"/>
</dbReference>
<dbReference type="CDD" id="cd06558">
    <property type="entry name" value="crotonase-like"/>
    <property type="match status" value="1"/>
</dbReference>
<reference evidence="7 8" key="1">
    <citation type="journal article" date="2009" name="Environ. Microbiol.">
        <title>Genome sequence of Desulfobacterium autotrophicum HRM2, a marine sulfate reducer oxidizing organic carbon completely to carbon dioxide.</title>
        <authorList>
            <person name="Strittmatter A.W."/>
            <person name="Liesegang H."/>
            <person name="Rabus R."/>
            <person name="Decker I."/>
            <person name="Amann J."/>
            <person name="Andres S."/>
            <person name="Henne A."/>
            <person name="Fricke W.F."/>
            <person name="Martinez-Arias R."/>
            <person name="Bartels D."/>
            <person name="Goesmann A."/>
            <person name="Krause L."/>
            <person name="Puehler A."/>
            <person name="Klenk H.P."/>
            <person name="Richter M."/>
            <person name="Schuler M."/>
            <person name="Gloeckner F.O."/>
            <person name="Meyerdierks A."/>
            <person name="Gottschalk G."/>
            <person name="Amann R."/>
        </authorList>
    </citation>
    <scope>NUCLEOTIDE SEQUENCE [LARGE SCALE GENOMIC DNA]</scope>
    <source>
        <strain evidence="8">ATCC 43914 / DSM 3382 / HRM2</strain>
    </source>
</reference>